<name>A0A6H5J153_9HYME</name>
<dbReference type="AlphaFoldDB" id="A0A6H5J153"/>
<evidence type="ECO:0000313" key="2">
    <source>
        <dbReference type="EMBL" id="CAB0041838.1"/>
    </source>
</evidence>
<feature type="region of interest" description="Disordered" evidence="1">
    <location>
        <begin position="112"/>
        <end position="147"/>
    </location>
</feature>
<dbReference type="Proteomes" id="UP000479190">
    <property type="component" value="Unassembled WGS sequence"/>
</dbReference>
<evidence type="ECO:0000313" key="3">
    <source>
        <dbReference type="Proteomes" id="UP000479190"/>
    </source>
</evidence>
<evidence type="ECO:0000256" key="1">
    <source>
        <dbReference type="SAM" id="MobiDB-lite"/>
    </source>
</evidence>
<gene>
    <name evidence="2" type="ORF">TBRA_LOCUS13487</name>
</gene>
<proteinExistence type="predicted"/>
<protein>
    <submittedName>
        <fullName evidence="2">Uncharacterized protein</fullName>
    </submittedName>
</protein>
<keyword evidence="3" id="KW-1185">Reference proteome</keyword>
<feature type="compositionally biased region" description="Low complexity" evidence="1">
    <location>
        <begin position="128"/>
        <end position="147"/>
    </location>
</feature>
<dbReference type="EMBL" id="CADCXV010001136">
    <property type="protein sequence ID" value="CAB0041838.1"/>
    <property type="molecule type" value="Genomic_DNA"/>
</dbReference>
<sequence length="214" mass="24616">MDDFVKNFLIQSNLHEKFEILEKLDYSKKFEYPIKLEYPKELEYPKNRVLDSNSTSRVFSSTRTALRKRPWSSCWSAKIWSRLYVNTSLSAFIVVLIKTNNSSSIDIRAYTRSTAPPSARPSRDRRPSSSSTAAAQQQHSSLAATTSTSIKKSTADVALWSSEDGLSDCHYVVLDRQVGYAGHLSSWHFRRNEFLGHPLVFRFNKRIGDFRSHR</sequence>
<reference evidence="2 3" key="1">
    <citation type="submission" date="2020-02" db="EMBL/GenBank/DDBJ databases">
        <authorList>
            <person name="Ferguson B K."/>
        </authorList>
    </citation>
    <scope>NUCLEOTIDE SEQUENCE [LARGE SCALE GENOMIC DNA]</scope>
</reference>
<accession>A0A6H5J153</accession>
<organism evidence="2 3">
    <name type="scientific">Trichogramma brassicae</name>
    <dbReference type="NCBI Taxonomy" id="86971"/>
    <lineage>
        <taxon>Eukaryota</taxon>
        <taxon>Metazoa</taxon>
        <taxon>Ecdysozoa</taxon>
        <taxon>Arthropoda</taxon>
        <taxon>Hexapoda</taxon>
        <taxon>Insecta</taxon>
        <taxon>Pterygota</taxon>
        <taxon>Neoptera</taxon>
        <taxon>Endopterygota</taxon>
        <taxon>Hymenoptera</taxon>
        <taxon>Apocrita</taxon>
        <taxon>Proctotrupomorpha</taxon>
        <taxon>Chalcidoidea</taxon>
        <taxon>Trichogrammatidae</taxon>
        <taxon>Trichogramma</taxon>
    </lineage>
</organism>